<reference evidence="3 4" key="1">
    <citation type="journal article" date="2015" name="Stand. Genomic Sci.">
        <title>Complete genome sequence and description of Salinispira pacifica gen. nov., sp. nov., a novel spirochaete isolated form a hypersaline microbial mat.</title>
        <authorList>
            <person name="Ben Hania W."/>
            <person name="Joseph M."/>
            <person name="Schumann P."/>
            <person name="Bunk B."/>
            <person name="Fiebig A."/>
            <person name="Sproer C."/>
            <person name="Klenk H.P."/>
            <person name="Fardeau M.L."/>
            <person name="Spring S."/>
        </authorList>
    </citation>
    <scope>NUCLEOTIDE SEQUENCE [LARGE SCALE GENOMIC DNA]</scope>
    <source>
        <strain evidence="3 4">L21-RPul-D2</strain>
    </source>
</reference>
<gene>
    <name evidence="3" type="ORF">L21SP2_1909</name>
</gene>
<dbReference type="KEGG" id="slr:L21SP2_1909"/>
<dbReference type="HOGENOM" id="CLU_1585336_0_0_12"/>
<keyword evidence="1" id="KW-0472">Membrane</keyword>
<evidence type="ECO:0000313" key="3">
    <source>
        <dbReference type="EMBL" id="AHC15282.1"/>
    </source>
</evidence>
<evidence type="ECO:0000256" key="1">
    <source>
        <dbReference type="SAM" id="Phobius"/>
    </source>
</evidence>
<organism evidence="3 4">
    <name type="scientific">Salinispira pacifica</name>
    <dbReference type="NCBI Taxonomy" id="1307761"/>
    <lineage>
        <taxon>Bacteria</taxon>
        <taxon>Pseudomonadati</taxon>
        <taxon>Spirochaetota</taxon>
        <taxon>Spirochaetia</taxon>
        <taxon>Spirochaetales</taxon>
        <taxon>Spirochaetaceae</taxon>
        <taxon>Salinispira</taxon>
    </lineage>
</organism>
<sequence length="168" mass="19328">MYLSKLKNSLFKDHKWLMMIVAVFFLSALLYGVSNFRREKVILYFPDSVEGKIIAEYRTLPRERGRRDRIAQYVEECILGPANIRNYHIFQRDTSLRSLFLPGGGELVVDLDRNAMKRIPGKDLTLQESFSILENGITSNFPAVRRVVFLLDGQEPFIPPYSLPAAAE</sequence>
<dbReference type="STRING" id="1307761.L21SP2_1909"/>
<feature type="transmembrane region" description="Helical" evidence="1">
    <location>
        <begin position="16"/>
        <end position="33"/>
    </location>
</feature>
<evidence type="ECO:0000259" key="2">
    <source>
        <dbReference type="Pfam" id="PF10646"/>
    </source>
</evidence>
<dbReference type="RefSeq" id="WP_024268199.1">
    <property type="nucleotide sequence ID" value="NC_023035.1"/>
</dbReference>
<keyword evidence="1" id="KW-0812">Transmembrane</keyword>
<dbReference type="AlphaFoldDB" id="V5WHH4"/>
<dbReference type="Proteomes" id="UP000018680">
    <property type="component" value="Chromosome"/>
</dbReference>
<accession>V5WHH4</accession>
<dbReference type="OrthoDB" id="359886at2"/>
<name>V5WHH4_9SPIO</name>
<dbReference type="InterPro" id="IPR019606">
    <property type="entry name" value="GerMN"/>
</dbReference>
<keyword evidence="4" id="KW-1185">Reference proteome</keyword>
<keyword evidence="1" id="KW-1133">Transmembrane helix</keyword>
<protein>
    <recommendedName>
        <fullName evidence="2">GerMN domain-containing protein</fullName>
    </recommendedName>
</protein>
<dbReference type="EMBL" id="CP006939">
    <property type="protein sequence ID" value="AHC15282.1"/>
    <property type="molecule type" value="Genomic_DNA"/>
</dbReference>
<dbReference type="Pfam" id="PF10646">
    <property type="entry name" value="Germane"/>
    <property type="match status" value="1"/>
</dbReference>
<proteinExistence type="predicted"/>
<evidence type="ECO:0000313" key="4">
    <source>
        <dbReference type="Proteomes" id="UP000018680"/>
    </source>
</evidence>
<feature type="domain" description="GerMN" evidence="2">
    <location>
        <begin position="43"/>
        <end position="155"/>
    </location>
</feature>